<comment type="caution">
    <text evidence="1">The sequence shown here is derived from an EMBL/GenBank/DDBJ whole genome shotgun (WGS) entry which is preliminary data.</text>
</comment>
<dbReference type="EMBL" id="SPUK01000011">
    <property type="protein sequence ID" value="TQV93959.1"/>
    <property type="molecule type" value="Genomic_DNA"/>
</dbReference>
<keyword evidence="2" id="KW-1185">Reference proteome</keyword>
<name>A0A545UWX1_9HYPO</name>
<proteinExistence type="predicted"/>
<protein>
    <submittedName>
        <fullName evidence="1">Uncharacterized protein</fullName>
    </submittedName>
</protein>
<reference evidence="1 2" key="1">
    <citation type="journal article" date="2019" name="Appl. Microbiol. Biotechnol.">
        <title>Genome sequence of Isaria javanica and comparative genome analysis insights into family S53 peptidase evolution in fungal entomopathogens.</title>
        <authorList>
            <person name="Lin R."/>
            <person name="Zhang X."/>
            <person name="Xin B."/>
            <person name="Zou M."/>
            <person name="Gao Y."/>
            <person name="Qin F."/>
            <person name="Hu Q."/>
            <person name="Xie B."/>
            <person name="Cheng X."/>
        </authorList>
    </citation>
    <scope>NUCLEOTIDE SEQUENCE [LARGE SCALE GENOMIC DNA]</scope>
    <source>
        <strain evidence="1 2">IJ1G</strain>
    </source>
</reference>
<accession>A0A545UWX1</accession>
<dbReference type="Proteomes" id="UP000315783">
    <property type="component" value="Unassembled WGS sequence"/>
</dbReference>
<sequence>MWLAQHIGGRANSSGRCPVLLSSLLRTRLVCKNSACPRPANQAARPVRDYLQEQRSSAAASQVVQWAYGTLSVCLSSGYRVLAAHLPISTEYIVYGCMQAWKLSSFSLVGTIHPQLPLLLPMLVPFRTKNYPTTHLPVKRKV</sequence>
<gene>
    <name evidence="1" type="ORF">IF1G_07691</name>
</gene>
<evidence type="ECO:0000313" key="1">
    <source>
        <dbReference type="EMBL" id="TQV93959.1"/>
    </source>
</evidence>
<evidence type="ECO:0000313" key="2">
    <source>
        <dbReference type="Proteomes" id="UP000315783"/>
    </source>
</evidence>
<dbReference type="AlphaFoldDB" id="A0A545UWX1"/>
<organism evidence="1 2">
    <name type="scientific">Cordyceps javanica</name>
    <dbReference type="NCBI Taxonomy" id="43265"/>
    <lineage>
        <taxon>Eukaryota</taxon>
        <taxon>Fungi</taxon>
        <taxon>Dikarya</taxon>
        <taxon>Ascomycota</taxon>
        <taxon>Pezizomycotina</taxon>
        <taxon>Sordariomycetes</taxon>
        <taxon>Hypocreomycetidae</taxon>
        <taxon>Hypocreales</taxon>
        <taxon>Cordycipitaceae</taxon>
        <taxon>Cordyceps</taxon>
    </lineage>
</organism>